<keyword evidence="1" id="KW-0732">Signal</keyword>
<dbReference type="SUPFAM" id="SSF53474">
    <property type="entry name" value="alpha/beta-Hydrolases"/>
    <property type="match status" value="1"/>
</dbReference>
<feature type="chain" id="PRO_5025388684" evidence="1">
    <location>
        <begin position="21"/>
        <end position="282"/>
    </location>
</feature>
<comment type="caution">
    <text evidence="3">The sequence shown here is derived from an EMBL/GenBank/DDBJ whole genome shotgun (WGS) entry which is preliminary data.</text>
</comment>
<dbReference type="RefSeq" id="WP_163913025.1">
    <property type="nucleotide sequence ID" value="NZ_JAAGWD010000002.1"/>
</dbReference>
<feature type="domain" description="AB hydrolase-1" evidence="2">
    <location>
        <begin position="34"/>
        <end position="269"/>
    </location>
</feature>
<organism evidence="3 4">
    <name type="scientific">Pontibacter burrus</name>
    <dbReference type="NCBI Taxonomy" id="2704466"/>
    <lineage>
        <taxon>Bacteria</taxon>
        <taxon>Pseudomonadati</taxon>
        <taxon>Bacteroidota</taxon>
        <taxon>Cytophagia</taxon>
        <taxon>Cytophagales</taxon>
        <taxon>Hymenobacteraceae</taxon>
        <taxon>Pontibacter</taxon>
    </lineage>
</organism>
<dbReference type="Gene3D" id="3.40.50.1820">
    <property type="entry name" value="alpha/beta hydrolase"/>
    <property type="match status" value="1"/>
</dbReference>
<dbReference type="Proteomes" id="UP000474777">
    <property type="component" value="Unassembled WGS sequence"/>
</dbReference>
<keyword evidence="4" id="KW-1185">Reference proteome</keyword>
<accession>A0A6B3LTX0</accession>
<evidence type="ECO:0000259" key="2">
    <source>
        <dbReference type="Pfam" id="PF00561"/>
    </source>
</evidence>
<dbReference type="InterPro" id="IPR000073">
    <property type="entry name" value="AB_hydrolase_1"/>
</dbReference>
<proteinExistence type="predicted"/>
<dbReference type="PANTHER" id="PTHR43798">
    <property type="entry name" value="MONOACYLGLYCEROL LIPASE"/>
    <property type="match status" value="1"/>
</dbReference>
<feature type="signal peptide" evidence="1">
    <location>
        <begin position="1"/>
        <end position="20"/>
    </location>
</feature>
<sequence length="282" mass="31652">MKKVFTLLLLFFAITTTALAQQKAFQVQVIGKGKPILLIPGYSCSGEVWAETVDQLKDRYECHVLTIAGFAGAPAIDAPILQTVKDEIIRYVKQKKLKKPELIGHSLGAFMSLWVSSEAPDLFGKVICVDGVPFISAMADPKITAESMKSSPYMNPKQVVKNFESLPAEGFIDRTALAMKAQVEDSLRARQIATWQFNSDRRTLGLSLVEISTTDLREQIATIKQPVLVLGSIYNTKENSQRILNEQYSKVRNKTIRVADSKHFIMYDQPQWFYAEIVAFLK</sequence>
<name>A0A6B3LTX0_9BACT</name>
<keyword evidence="3" id="KW-0378">Hydrolase</keyword>
<dbReference type="Pfam" id="PF00561">
    <property type="entry name" value="Abhydrolase_1"/>
    <property type="match status" value="1"/>
</dbReference>
<protein>
    <submittedName>
        <fullName evidence="3">Alpha/beta hydrolase</fullName>
    </submittedName>
</protein>
<dbReference type="AlphaFoldDB" id="A0A6B3LTX0"/>
<dbReference type="InterPro" id="IPR050266">
    <property type="entry name" value="AB_hydrolase_sf"/>
</dbReference>
<evidence type="ECO:0000313" key="3">
    <source>
        <dbReference type="EMBL" id="NEM97017.1"/>
    </source>
</evidence>
<dbReference type="GO" id="GO:0016787">
    <property type="term" value="F:hydrolase activity"/>
    <property type="evidence" value="ECO:0007669"/>
    <property type="project" value="UniProtKB-KW"/>
</dbReference>
<reference evidence="3 4" key="1">
    <citation type="submission" date="2020-02" db="EMBL/GenBank/DDBJ databases">
        <authorList>
            <person name="Kim M.K."/>
        </authorList>
    </citation>
    <scope>NUCLEOTIDE SEQUENCE [LARGE SCALE GENOMIC DNA]</scope>
    <source>
        <strain evidence="3 4">BT327</strain>
    </source>
</reference>
<dbReference type="EMBL" id="JAAGWD010000002">
    <property type="protein sequence ID" value="NEM97017.1"/>
    <property type="molecule type" value="Genomic_DNA"/>
</dbReference>
<evidence type="ECO:0000313" key="4">
    <source>
        <dbReference type="Proteomes" id="UP000474777"/>
    </source>
</evidence>
<gene>
    <name evidence="3" type="ORF">GXP69_04855</name>
</gene>
<evidence type="ECO:0000256" key="1">
    <source>
        <dbReference type="SAM" id="SignalP"/>
    </source>
</evidence>
<dbReference type="InterPro" id="IPR029058">
    <property type="entry name" value="AB_hydrolase_fold"/>
</dbReference>